<feature type="transmembrane region" description="Helical" evidence="5">
    <location>
        <begin position="12"/>
        <end position="31"/>
    </location>
</feature>
<dbReference type="Gene3D" id="3.30.565.10">
    <property type="entry name" value="Histidine kinase-like ATPase, C-terminal domain"/>
    <property type="match status" value="1"/>
</dbReference>
<sequence length="383" mass="40011">MDPDEPVRRALVLGTANVVLVGLASLAQWVAWLGENAAGLQPTPPDAWRALGVVVASVGPGLVAVGVCLGALRITERGWPFRLTAAAVASVVAGTARLVVLLELRRTPGDVWFVAAEAGFGVLVVLAALLVPVYDHDVTARARREEARRIEEERRAAEARHQAEVAELEVRRDVSRRLHGTVQQRLVLASVELEALADTVQPAATADRVRAVAGELDEVREQDVREISRSLLPAGVDIGLREALYVALGRLPASVATSVTFTDLVAAHLDDPDRPHLSVVDRLLVLDVVEEAVTNAVRHGGAGSVAVALDVDLPTGPGEGPALVVTVDDDGSGPAAGVQLSGLARLDERARGRGGAVTLGPGTHGGGRVQVRLPVGPSADART</sequence>
<dbReference type="KEGG" id="cfi:Celf_2079"/>
<dbReference type="InterPro" id="IPR036890">
    <property type="entry name" value="HATPase_C_sf"/>
</dbReference>
<keyword evidence="4" id="KW-0175">Coiled coil</keyword>
<keyword evidence="3" id="KW-0902">Two-component regulatory system</keyword>
<keyword evidence="2 6" id="KW-0418">Kinase</keyword>
<feature type="transmembrane region" description="Helical" evidence="5">
    <location>
        <begin position="112"/>
        <end position="134"/>
    </location>
</feature>
<dbReference type="InterPro" id="IPR050482">
    <property type="entry name" value="Sensor_HK_TwoCompSys"/>
</dbReference>
<keyword evidence="5" id="KW-0472">Membrane</keyword>
<gene>
    <name evidence="6" type="ordered locus">Celf_2079</name>
</gene>
<keyword evidence="5" id="KW-1133">Transmembrane helix</keyword>
<organism evidence="6 7">
    <name type="scientific">Cellulomonas fimi (strain ATCC 484 / DSM 20113 / JCM 1341 / CCUG 24087 / LMG 16345 / NBRC 15513 / NCIMB 8980 / NCTC 7547 / NRS-133)</name>
    <dbReference type="NCBI Taxonomy" id="590998"/>
    <lineage>
        <taxon>Bacteria</taxon>
        <taxon>Bacillati</taxon>
        <taxon>Actinomycetota</taxon>
        <taxon>Actinomycetes</taxon>
        <taxon>Micrococcales</taxon>
        <taxon>Cellulomonadaceae</taxon>
        <taxon>Cellulomonas</taxon>
    </lineage>
</organism>
<dbReference type="EMBL" id="CP002666">
    <property type="protein sequence ID" value="AEE46207.1"/>
    <property type="molecule type" value="Genomic_DNA"/>
</dbReference>
<keyword evidence="7" id="KW-1185">Reference proteome</keyword>
<dbReference type="PANTHER" id="PTHR24421">
    <property type="entry name" value="NITRATE/NITRITE SENSOR PROTEIN NARX-RELATED"/>
    <property type="match status" value="1"/>
</dbReference>
<evidence type="ECO:0000256" key="5">
    <source>
        <dbReference type="SAM" id="Phobius"/>
    </source>
</evidence>
<dbReference type="eggNOG" id="COG4585">
    <property type="taxonomic scope" value="Bacteria"/>
</dbReference>
<evidence type="ECO:0000256" key="3">
    <source>
        <dbReference type="ARBA" id="ARBA00023012"/>
    </source>
</evidence>
<feature type="transmembrane region" description="Helical" evidence="5">
    <location>
        <begin position="51"/>
        <end position="72"/>
    </location>
</feature>
<dbReference type="PANTHER" id="PTHR24421:SF58">
    <property type="entry name" value="SIGNAL TRANSDUCTION HISTIDINE-PROTEIN KINASE_PHOSPHATASE UHPB"/>
    <property type="match status" value="1"/>
</dbReference>
<feature type="coiled-coil region" evidence="4">
    <location>
        <begin position="140"/>
        <end position="169"/>
    </location>
</feature>
<protein>
    <submittedName>
        <fullName evidence="6">Putative signal transduction histidine kinase</fullName>
    </submittedName>
</protein>
<dbReference type="RefSeq" id="WP_013771233.1">
    <property type="nucleotide sequence ID" value="NC_015514.1"/>
</dbReference>
<dbReference type="HOGENOM" id="CLU_054393_0_0_11"/>
<evidence type="ECO:0000256" key="2">
    <source>
        <dbReference type="ARBA" id="ARBA00022777"/>
    </source>
</evidence>
<dbReference type="GO" id="GO:0000160">
    <property type="term" value="P:phosphorelay signal transduction system"/>
    <property type="evidence" value="ECO:0007669"/>
    <property type="project" value="UniProtKB-KW"/>
</dbReference>
<evidence type="ECO:0000313" key="6">
    <source>
        <dbReference type="EMBL" id="AEE46207.1"/>
    </source>
</evidence>
<dbReference type="Proteomes" id="UP000008460">
    <property type="component" value="Chromosome"/>
</dbReference>
<accession>F4H0W0</accession>
<evidence type="ECO:0000313" key="7">
    <source>
        <dbReference type="Proteomes" id="UP000008460"/>
    </source>
</evidence>
<proteinExistence type="predicted"/>
<dbReference type="SUPFAM" id="SSF55874">
    <property type="entry name" value="ATPase domain of HSP90 chaperone/DNA topoisomerase II/histidine kinase"/>
    <property type="match status" value="1"/>
</dbReference>
<feature type="transmembrane region" description="Helical" evidence="5">
    <location>
        <begin position="79"/>
        <end position="100"/>
    </location>
</feature>
<keyword evidence="1" id="KW-0808">Transferase</keyword>
<dbReference type="STRING" id="590998.Celf_2079"/>
<dbReference type="AlphaFoldDB" id="F4H0W0"/>
<keyword evidence="5" id="KW-0812">Transmembrane</keyword>
<evidence type="ECO:0000256" key="1">
    <source>
        <dbReference type="ARBA" id="ARBA00022679"/>
    </source>
</evidence>
<dbReference type="GO" id="GO:0016301">
    <property type="term" value="F:kinase activity"/>
    <property type="evidence" value="ECO:0007669"/>
    <property type="project" value="UniProtKB-KW"/>
</dbReference>
<reference evidence="6 7" key="1">
    <citation type="submission" date="2011-04" db="EMBL/GenBank/DDBJ databases">
        <title>Complete sequence of Cellulomonas fimi ATCC 484.</title>
        <authorList>
            <consortium name="US DOE Joint Genome Institute"/>
            <person name="Lucas S."/>
            <person name="Han J."/>
            <person name="Lapidus A."/>
            <person name="Cheng J.-F."/>
            <person name="Goodwin L."/>
            <person name="Pitluck S."/>
            <person name="Peters L."/>
            <person name="Chertkov O."/>
            <person name="Detter J.C."/>
            <person name="Han C."/>
            <person name="Tapia R."/>
            <person name="Land M."/>
            <person name="Hauser L."/>
            <person name="Kyrpides N."/>
            <person name="Ivanova N."/>
            <person name="Ovchinnikova G."/>
            <person name="Pagani I."/>
            <person name="Mead D."/>
            <person name="Brumm P."/>
            <person name="Woyke T."/>
        </authorList>
    </citation>
    <scope>NUCLEOTIDE SEQUENCE [LARGE SCALE GENOMIC DNA]</scope>
    <source>
        <strain evidence="7">ATCC 484 / DSM 20113 / JCM 1341 / NBRC 15513 / NCIMB 8980 / NCTC 7547</strain>
    </source>
</reference>
<evidence type="ECO:0000256" key="4">
    <source>
        <dbReference type="SAM" id="Coils"/>
    </source>
</evidence>
<name>F4H0W0_CELFA</name>